<protein>
    <submittedName>
        <fullName evidence="2">AP endonuclease</fullName>
    </submittedName>
</protein>
<dbReference type="Gene3D" id="3.20.20.150">
    <property type="entry name" value="Divalent-metal-dependent TIM barrel enzymes"/>
    <property type="match status" value="1"/>
</dbReference>
<organism evidence="2 3">
    <name type="scientific">Photobacterium alginatilyticum</name>
    <dbReference type="NCBI Taxonomy" id="1775171"/>
    <lineage>
        <taxon>Bacteria</taxon>
        <taxon>Pseudomonadati</taxon>
        <taxon>Pseudomonadota</taxon>
        <taxon>Gammaproteobacteria</taxon>
        <taxon>Vibrionales</taxon>
        <taxon>Vibrionaceae</taxon>
        <taxon>Photobacterium</taxon>
    </lineage>
</organism>
<dbReference type="PANTHER" id="PTHR12110">
    <property type="entry name" value="HYDROXYPYRUVATE ISOMERASE"/>
    <property type="match status" value="1"/>
</dbReference>
<name>A0ABW9YKE8_9GAMM</name>
<dbReference type="SUPFAM" id="SSF51658">
    <property type="entry name" value="Xylose isomerase-like"/>
    <property type="match status" value="1"/>
</dbReference>
<dbReference type="GO" id="GO:0004519">
    <property type="term" value="F:endonuclease activity"/>
    <property type="evidence" value="ECO:0007669"/>
    <property type="project" value="UniProtKB-KW"/>
</dbReference>
<dbReference type="InterPro" id="IPR050312">
    <property type="entry name" value="IolE/XylAMocC-like"/>
</dbReference>
<evidence type="ECO:0000313" key="2">
    <source>
        <dbReference type="EMBL" id="NBI54271.1"/>
    </source>
</evidence>
<keyword evidence="2" id="KW-0255">Endonuclease</keyword>
<dbReference type="EMBL" id="RSEJ01000018">
    <property type="protein sequence ID" value="NBI54271.1"/>
    <property type="molecule type" value="Genomic_DNA"/>
</dbReference>
<sequence>MSNLIACAPCCWGVESADNSYNPSWMDVLSEAKQARFVGTELGPYGYLPREADTLNTALHLKGLEVCAGTIFEPLSDANKQADILEKTEQLCTLLQQIGTERLVVIDCVNDIRSHFAGVSDEAPRLDDARWTQMMETIRKISNIASQYQIRAVVHPHAGGYIEYQDEIERMLADLSHEEVGLCLDTGHLYYAGMDPATSLVRYADRLDYVHFKDVDAAKYYQAVEKRVGFWQACADGVMCPLGEGAVDYGEVSKALQEIGYKGWIAVEQERDPRQAATTLPDLKKSRKFLVDNGFVASYSGKYEN</sequence>
<evidence type="ECO:0000259" key="1">
    <source>
        <dbReference type="Pfam" id="PF01261"/>
    </source>
</evidence>
<dbReference type="Pfam" id="PF01261">
    <property type="entry name" value="AP_endonuc_2"/>
    <property type="match status" value="1"/>
</dbReference>
<dbReference type="InterPro" id="IPR036237">
    <property type="entry name" value="Xyl_isomerase-like_sf"/>
</dbReference>
<comment type="caution">
    <text evidence="2">The sequence shown here is derived from an EMBL/GenBank/DDBJ whole genome shotgun (WGS) entry which is preliminary data.</text>
</comment>
<keyword evidence="3" id="KW-1185">Reference proteome</keyword>
<dbReference type="Proteomes" id="UP000738517">
    <property type="component" value="Unassembled WGS sequence"/>
</dbReference>
<keyword evidence="2" id="KW-0378">Hydrolase</keyword>
<feature type="domain" description="Xylose isomerase-like TIM barrel" evidence="1">
    <location>
        <begin position="43"/>
        <end position="278"/>
    </location>
</feature>
<proteinExistence type="predicted"/>
<keyword evidence="2" id="KW-0540">Nuclease</keyword>
<dbReference type="InterPro" id="IPR013022">
    <property type="entry name" value="Xyl_isomerase-like_TIM-brl"/>
</dbReference>
<evidence type="ECO:0000313" key="3">
    <source>
        <dbReference type="Proteomes" id="UP000738517"/>
    </source>
</evidence>
<dbReference type="PANTHER" id="PTHR12110:SF41">
    <property type="entry name" value="INOSOSE DEHYDRATASE"/>
    <property type="match status" value="1"/>
</dbReference>
<gene>
    <name evidence="2" type="ORF">EIZ48_17140</name>
</gene>
<accession>A0ABW9YKE8</accession>
<dbReference type="RefSeq" id="WP_160653952.1">
    <property type="nucleotide sequence ID" value="NZ_RSEJ01000018.1"/>
</dbReference>
<reference evidence="2 3" key="1">
    <citation type="journal article" date="2017" name="Int. J. Syst. Evol. Microbiol.">
        <title>Photobacterium alginatilyticum sp. nov., a marine bacterium isolated from bottom seawater.</title>
        <authorList>
            <person name="Wang X."/>
            <person name="Wang Y."/>
            <person name="Yang X."/>
            <person name="Sun H."/>
            <person name="Li B."/>
            <person name="Zhang X.H."/>
        </authorList>
    </citation>
    <scope>NUCLEOTIDE SEQUENCE [LARGE SCALE GENOMIC DNA]</scope>
    <source>
        <strain evidence="2 3">P03D4</strain>
    </source>
</reference>